<proteinExistence type="inferred from homology"/>
<evidence type="ECO:0000313" key="7">
    <source>
        <dbReference type="Proteomes" id="UP000261380"/>
    </source>
</evidence>
<dbReference type="AlphaFoldDB" id="A0A3B5LZ05"/>
<evidence type="ECO:0000256" key="4">
    <source>
        <dbReference type="ARBA" id="ARBA00022989"/>
    </source>
</evidence>
<reference evidence="6" key="1">
    <citation type="submission" date="2025-08" db="UniProtKB">
        <authorList>
            <consortium name="Ensembl"/>
        </authorList>
    </citation>
    <scope>IDENTIFICATION</scope>
</reference>
<reference evidence="6" key="2">
    <citation type="submission" date="2025-09" db="UniProtKB">
        <authorList>
            <consortium name="Ensembl"/>
        </authorList>
    </citation>
    <scope>IDENTIFICATION</scope>
</reference>
<evidence type="ECO:0000313" key="6">
    <source>
        <dbReference type="Ensembl" id="ENSXCOP00000017118.1"/>
    </source>
</evidence>
<name>A0A3B5LZ05_9TELE</name>
<dbReference type="Proteomes" id="UP000261380">
    <property type="component" value="Unplaced"/>
</dbReference>
<evidence type="ECO:0000256" key="3">
    <source>
        <dbReference type="ARBA" id="ARBA00022692"/>
    </source>
</evidence>
<comment type="subcellular location">
    <subcellularLocation>
        <location evidence="1">Membrane</location>
    </subcellularLocation>
</comment>
<evidence type="ECO:0000256" key="2">
    <source>
        <dbReference type="ARBA" id="ARBA00006843"/>
    </source>
</evidence>
<keyword evidence="5" id="KW-0472">Membrane</keyword>
<sequence>MSSQNDPESLAAHRTFVCWTQRLMVMKIVALCSPCEPFIRRIFFCFQARDRKVVGDQDGARRHAYTARALNITATVLIPIGPDLIKLSSFNLEGKRNLFHNINLINNFNPFVDSGWVWF</sequence>
<accession>A0A3B5LZ05</accession>
<keyword evidence="4" id="KW-1133">Transmembrane helix</keyword>
<comment type="similarity">
    <text evidence="2">Belongs to the CD225/Dispanin family.</text>
</comment>
<dbReference type="InterPro" id="IPR007593">
    <property type="entry name" value="CD225/Dispanin_fam"/>
</dbReference>
<evidence type="ECO:0000256" key="1">
    <source>
        <dbReference type="ARBA" id="ARBA00004370"/>
    </source>
</evidence>
<organism evidence="6 7">
    <name type="scientific">Xiphophorus couchianus</name>
    <name type="common">Monterrey platyfish</name>
    <dbReference type="NCBI Taxonomy" id="32473"/>
    <lineage>
        <taxon>Eukaryota</taxon>
        <taxon>Metazoa</taxon>
        <taxon>Chordata</taxon>
        <taxon>Craniata</taxon>
        <taxon>Vertebrata</taxon>
        <taxon>Euteleostomi</taxon>
        <taxon>Actinopterygii</taxon>
        <taxon>Neopterygii</taxon>
        <taxon>Teleostei</taxon>
        <taxon>Neoteleostei</taxon>
        <taxon>Acanthomorphata</taxon>
        <taxon>Ovalentaria</taxon>
        <taxon>Atherinomorphae</taxon>
        <taxon>Cyprinodontiformes</taxon>
        <taxon>Poeciliidae</taxon>
        <taxon>Poeciliinae</taxon>
        <taxon>Xiphophorus</taxon>
    </lineage>
</organism>
<keyword evidence="7" id="KW-1185">Reference proteome</keyword>
<protein>
    <submittedName>
        <fullName evidence="6">Uncharacterized protein</fullName>
    </submittedName>
</protein>
<dbReference type="GO" id="GO:0016020">
    <property type="term" value="C:membrane"/>
    <property type="evidence" value="ECO:0007669"/>
    <property type="project" value="UniProtKB-SubCell"/>
</dbReference>
<dbReference type="Pfam" id="PF04505">
    <property type="entry name" value="CD225"/>
    <property type="match status" value="1"/>
</dbReference>
<evidence type="ECO:0000256" key="5">
    <source>
        <dbReference type="ARBA" id="ARBA00023136"/>
    </source>
</evidence>
<dbReference type="Ensembl" id="ENSXCOT00000017338.1">
    <property type="protein sequence ID" value="ENSXCOP00000017118.1"/>
    <property type="gene ID" value="ENSXCOG00000012905.1"/>
</dbReference>
<keyword evidence="3" id="KW-0812">Transmembrane</keyword>